<comment type="caution">
    <text evidence="3">The sequence shown here is derived from an EMBL/GenBank/DDBJ whole genome shotgun (WGS) entry which is preliminary data.</text>
</comment>
<dbReference type="Pfam" id="PF13517">
    <property type="entry name" value="FG-GAP_3"/>
    <property type="match status" value="8"/>
</dbReference>
<dbReference type="Proteomes" id="UP000185728">
    <property type="component" value="Unassembled WGS sequence"/>
</dbReference>
<dbReference type="PANTHER" id="PTHR16026">
    <property type="entry name" value="CARTILAGE ACIDIC PROTEIN 1"/>
    <property type="match status" value="1"/>
</dbReference>
<dbReference type="SUPFAM" id="SSF69318">
    <property type="entry name" value="Integrin alpha N-terminal domain"/>
    <property type="match status" value="2"/>
</dbReference>
<protein>
    <submittedName>
        <fullName evidence="3">Repeat domain-containing protein</fullName>
    </submittedName>
</protein>
<accession>A0ABY1KJY0</accession>
<evidence type="ECO:0000256" key="1">
    <source>
        <dbReference type="ARBA" id="ARBA00022729"/>
    </source>
</evidence>
<organism evidence="3 4">
    <name type="scientific">Zobellia uliginosa</name>
    <dbReference type="NCBI Taxonomy" id="143224"/>
    <lineage>
        <taxon>Bacteria</taxon>
        <taxon>Pseudomonadati</taxon>
        <taxon>Bacteroidota</taxon>
        <taxon>Flavobacteriia</taxon>
        <taxon>Flavobacteriales</taxon>
        <taxon>Flavobacteriaceae</taxon>
        <taxon>Zobellia</taxon>
    </lineage>
</organism>
<reference evidence="3 4" key="1">
    <citation type="submission" date="2017-01" db="EMBL/GenBank/DDBJ databases">
        <authorList>
            <person name="Varghese N."/>
            <person name="Submissions S."/>
        </authorList>
    </citation>
    <scope>NUCLEOTIDE SEQUENCE [LARGE SCALE GENOMIC DNA]</scope>
    <source>
        <strain evidence="3 4">DSM 2061</strain>
    </source>
</reference>
<dbReference type="InterPro" id="IPR011519">
    <property type="entry name" value="UnbV_ASPIC"/>
</dbReference>
<evidence type="ECO:0000259" key="2">
    <source>
        <dbReference type="Pfam" id="PF07593"/>
    </source>
</evidence>
<dbReference type="Gene3D" id="2.130.10.130">
    <property type="entry name" value="Integrin alpha, N-terminal"/>
    <property type="match status" value="4"/>
</dbReference>
<dbReference type="PROSITE" id="PS51257">
    <property type="entry name" value="PROKAR_LIPOPROTEIN"/>
    <property type="match status" value="1"/>
</dbReference>
<dbReference type="PANTHER" id="PTHR16026:SF0">
    <property type="entry name" value="CARTILAGE ACIDIC PROTEIN 1"/>
    <property type="match status" value="1"/>
</dbReference>
<dbReference type="InterPro" id="IPR028994">
    <property type="entry name" value="Integrin_alpha_N"/>
</dbReference>
<name>A0ABY1KJY0_9FLAO</name>
<dbReference type="Pfam" id="PF07593">
    <property type="entry name" value="UnbV_ASPIC"/>
    <property type="match status" value="1"/>
</dbReference>
<keyword evidence="4" id="KW-1185">Reference proteome</keyword>
<evidence type="ECO:0000313" key="3">
    <source>
        <dbReference type="EMBL" id="SIS43051.1"/>
    </source>
</evidence>
<sequence>MIRQKQIKRSACKLSLIGILGLLISSCTPKNSKSPIFKLLPSTDSSIDFINTLSENDTTNILDFEFMFNGGGVAIGDIDNDGLQDIYFSGNQVPGKLYRNLGNLKFKDITKEANVETTGWCNGVAFHDVNQDGFIDMYISKGGPRNTSEEKMANLLYLNNGDGTFKEVAKTFGVADTGYSIQSVFFDYDKDGDLDLYLLTNALVPYNRNTSRPKITNGEAPSTDRLYRNNGDNTFTDISKEAGITIEGFGLGVAVCDLNQDGWLDIYVSNDFLTNDILYINNGDGTFSDKITDYLKHQSYNGMGLNISDINNDALSDIVVLDMMPQDNKRLKQTIGYFSYDKLVLDTDFGYTPQYVRNTLQLNNGNGSFSEIGQLSGISATDWSWSPLIADFDNDGFKDIFITNGYRRDVTNLDFIVYGQQQGPFGDPTAIHKEKLKKLKALPEVKLHNYIYKNKGNLTFEDKSLDWGIDTPSYSNGAAYADLDNDGDLDLVVNNIDDKAHLYQNMTISATDQVSDSTNYISILLQGLDDFIGSEVTLYTKDTKQYQFYSPVKGYLSTMDNRLHFGLGATKKIDSLKITWPNGTYQVLTDVPTNQSLLLKYQEAEAVKVHKQKDSLHLFKEISDDIGITYQHKEKKFIDFNAQPTLIKMTSRLGPGMAVGDINGDGLEDFYIGGGKGQNGSFFIQQANGSFTERILENGESHEDMGALLIDIDHDNDLDLLVISGGERTPNTSNDYTDRLYTNDGNGVFSESTLFTRPNSGSFIRAADFDKDGDIDLFIGGRYIDGSYPLSPKSYLLVNENGSFVDATQTVLQGNGELGMLSDALFTDFDNDSFIDLILVGEYMSPIFLKNEKGVFNDVSKHTGIKNANGWWNSIASADFDMDGDTDYILGNLGLNSCYKVSPEEPMTIYAKDFDKNGAIDPITTTFLQGQEQIIHARDVLSSQINAMKARFRTFESYANTPFDQAFSEEELKDTYTLKAEMFSSAYLENLGNGKFKTTPLPLEAQFAPIFGMEVQDYNNDNNPDLLLVGNMHSVEALTGAYDAFSGLCLLGDGEGNFKAVNTSESGLKIDGDAKAIVQLQSANGEPVVVASQNLGPVKAYTYASQKETIPIAPNEAYAIIHPKNGSPYKQEFHYGNSYLSQTSRSLKIDPKTTETVEIFSFLGQMRQIKISHEE</sequence>
<dbReference type="RefSeq" id="WP_076453704.1">
    <property type="nucleotide sequence ID" value="NZ_FTOB01000001.1"/>
</dbReference>
<dbReference type="InterPro" id="IPR027039">
    <property type="entry name" value="Crtac1"/>
</dbReference>
<dbReference type="EMBL" id="FTOB01000001">
    <property type="protein sequence ID" value="SIS43051.1"/>
    <property type="molecule type" value="Genomic_DNA"/>
</dbReference>
<proteinExistence type="predicted"/>
<feature type="domain" description="ASPIC/UnbV" evidence="2">
    <location>
        <begin position="532"/>
        <end position="597"/>
    </location>
</feature>
<gene>
    <name evidence="3" type="ORF">SAMN05421766_101925</name>
</gene>
<keyword evidence="1" id="KW-0732">Signal</keyword>
<dbReference type="InterPro" id="IPR013517">
    <property type="entry name" value="FG-GAP"/>
</dbReference>
<evidence type="ECO:0000313" key="4">
    <source>
        <dbReference type="Proteomes" id="UP000185728"/>
    </source>
</evidence>